<evidence type="ECO:0000256" key="1">
    <source>
        <dbReference type="SAM" id="Phobius"/>
    </source>
</evidence>
<keyword evidence="1" id="KW-1133">Transmembrane helix</keyword>
<dbReference type="RefSeq" id="WP_097806436.1">
    <property type="nucleotide sequence ID" value="NZ_FXYH01000019.1"/>
</dbReference>
<evidence type="ECO:0000313" key="3">
    <source>
        <dbReference type="Proteomes" id="UP000220836"/>
    </source>
</evidence>
<keyword evidence="1" id="KW-0472">Membrane</keyword>
<dbReference type="EMBL" id="FXYH01000019">
    <property type="protein sequence ID" value="SMX48893.1"/>
    <property type="molecule type" value="Genomic_DNA"/>
</dbReference>
<dbReference type="AlphaFoldDB" id="A0A238L1E0"/>
<reference evidence="2 3" key="1">
    <citation type="submission" date="2017-05" db="EMBL/GenBank/DDBJ databases">
        <authorList>
            <person name="Song R."/>
            <person name="Chenine A.L."/>
            <person name="Ruprecht R.M."/>
        </authorList>
    </citation>
    <scope>NUCLEOTIDE SEQUENCE [LARGE SCALE GENOMIC DNA]</scope>
    <source>
        <strain evidence="2 3">CECT 8663</strain>
    </source>
</reference>
<evidence type="ECO:0008006" key="4">
    <source>
        <dbReference type="Google" id="ProtNLM"/>
    </source>
</evidence>
<name>A0A238L1E0_9RHOB</name>
<proteinExistence type="predicted"/>
<feature type="transmembrane region" description="Helical" evidence="1">
    <location>
        <begin position="12"/>
        <end position="32"/>
    </location>
</feature>
<accession>A0A238L1E0</accession>
<sequence>MITFSPDKKTYLRTHLNMGVVAMALGTGVIWMMGNPHYWTGLIGGAFAVALRGWYLQDEELGHKWTMDKGILSGPAERRVHLSDLAQVKSIGSAVQLITTSGDKHLIKFQADTQATINQINAARSASGETE</sequence>
<gene>
    <name evidence="2" type="ORF">PEV8663_04000</name>
</gene>
<dbReference type="Proteomes" id="UP000220836">
    <property type="component" value="Unassembled WGS sequence"/>
</dbReference>
<organism evidence="2 3">
    <name type="scientific">Pelagimonas varians</name>
    <dbReference type="NCBI Taxonomy" id="696760"/>
    <lineage>
        <taxon>Bacteria</taxon>
        <taxon>Pseudomonadati</taxon>
        <taxon>Pseudomonadota</taxon>
        <taxon>Alphaproteobacteria</taxon>
        <taxon>Rhodobacterales</taxon>
        <taxon>Roseobacteraceae</taxon>
        <taxon>Pelagimonas</taxon>
    </lineage>
</organism>
<protein>
    <recommendedName>
        <fullName evidence="4">DUF304 domain-containing protein</fullName>
    </recommendedName>
</protein>
<dbReference type="OrthoDB" id="7861868at2"/>
<evidence type="ECO:0000313" key="2">
    <source>
        <dbReference type="EMBL" id="SMX48893.1"/>
    </source>
</evidence>
<feature type="transmembrane region" description="Helical" evidence="1">
    <location>
        <begin position="38"/>
        <end position="55"/>
    </location>
</feature>
<keyword evidence="3" id="KW-1185">Reference proteome</keyword>
<keyword evidence="1" id="KW-0812">Transmembrane</keyword>